<proteinExistence type="predicted"/>
<geneLocation type="chloroplast" evidence="1"/>
<dbReference type="InterPro" id="IPR012675">
    <property type="entry name" value="Beta-grasp_dom_sf"/>
</dbReference>
<organism evidence="1">
    <name type="scientific">Gracilariopsis lemaneiformis</name>
    <name type="common">Red alga</name>
    <name type="synonym">Gracilaria lemaneiformis</name>
    <dbReference type="NCBI Taxonomy" id="2782"/>
    <lineage>
        <taxon>Eukaryota</taxon>
        <taxon>Rhodophyta</taxon>
        <taxon>Florideophyceae</taxon>
        <taxon>Rhodymeniophycidae</taxon>
        <taxon>Gracilariales</taxon>
        <taxon>Gracilariaceae</taxon>
        <taxon>Gracilariopsis</taxon>
    </lineage>
</organism>
<dbReference type="NCBIfam" id="TIGR01683">
    <property type="entry name" value="thiS"/>
    <property type="match status" value="1"/>
</dbReference>
<dbReference type="Pfam" id="PF02597">
    <property type="entry name" value="ThiS"/>
    <property type="match status" value="1"/>
</dbReference>
<dbReference type="EMBL" id="KU179794">
    <property type="protein sequence ID" value="AML79954.1"/>
    <property type="molecule type" value="Genomic_DNA"/>
</dbReference>
<protein>
    <recommendedName>
        <fullName evidence="3">Thiamine biosynthesis protein S</fullName>
    </recommendedName>
</protein>
<dbReference type="PANTHER" id="PTHR34472">
    <property type="entry name" value="SULFUR CARRIER PROTEIN THIS"/>
    <property type="match status" value="1"/>
</dbReference>
<evidence type="ECO:0000313" key="1">
    <source>
        <dbReference type="EMBL" id="AJO68395.1"/>
    </source>
</evidence>
<dbReference type="Gene3D" id="3.10.20.30">
    <property type="match status" value="1"/>
</dbReference>
<dbReference type="InterPro" id="IPR016155">
    <property type="entry name" value="Mopterin_synth/thiamin_S_b"/>
</dbReference>
<dbReference type="InterPro" id="IPR003749">
    <property type="entry name" value="ThiS/MoaD-like"/>
</dbReference>
<accession>A0A0C5DCG6</accession>
<dbReference type="InterPro" id="IPR010035">
    <property type="entry name" value="Thi_S"/>
</dbReference>
<dbReference type="SUPFAM" id="SSF54285">
    <property type="entry name" value="MoaD/ThiS"/>
    <property type="match status" value="1"/>
</dbReference>
<dbReference type="AlphaFoldDB" id="A0A0C5DCG6"/>
<dbReference type="PANTHER" id="PTHR34472:SF1">
    <property type="entry name" value="SULFUR CARRIER PROTEIN THIS"/>
    <property type="match status" value="1"/>
</dbReference>
<keyword evidence="1" id="KW-0150">Chloroplast</keyword>
<sequence>MSIVYNTIFINGQAFNCAKSMSLKELLLYLEFDLSLIIIEYNNNIVNSCEFQNIFFNPQDQIEIITIVGGG</sequence>
<keyword evidence="1" id="KW-0934">Plastid</keyword>
<gene>
    <name evidence="1" type="primary">ycf40</name>
</gene>
<dbReference type="GeneID" id="26995305"/>
<dbReference type="RefSeq" id="YP_009237843.1">
    <property type="nucleotide sequence ID" value="NC_029644.1"/>
</dbReference>
<name>A0A0C5DCG6_GRALE</name>
<evidence type="ECO:0008006" key="3">
    <source>
        <dbReference type="Google" id="ProtNLM"/>
    </source>
</evidence>
<reference evidence="2" key="2">
    <citation type="journal article" date="2016" name="Mitochondrial DNA Part B Resour">
        <title>The complete chloroplast genome of Gracilariopsis lemaneiformis, an important economic red alga of the family Gracilariaceae.</title>
        <authorList>
            <person name="Zhang Y."/>
            <person name="Guo Y.-M."/>
            <person name="Li T.-J."/>
            <person name="Chen C.-H."/>
            <person name="Shen K.-N."/>
            <person name="Hsiao C.-D."/>
        </authorList>
    </citation>
    <scope>NUCLEOTIDE SEQUENCE</scope>
</reference>
<evidence type="ECO:0000313" key="2">
    <source>
        <dbReference type="EMBL" id="AML79954.1"/>
    </source>
</evidence>
<dbReference type="CDD" id="cd00565">
    <property type="entry name" value="Ubl_ThiS"/>
    <property type="match status" value="1"/>
</dbReference>
<dbReference type="EMBL" id="KP330491">
    <property type="protein sequence ID" value="AJO68395.1"/>
    <property type="molecule type" value="Genomic_DNA"/>
</dbReference>
<reference evidence="1" key="1">
    <citation type="submission" date="2014-12" db="EMBL/GenBank/DDBJ databases">
        <title>The complete chloroplast genome of Gracilariopsis lemaneiformis.</title>
        <authorList>
            <person name="Bi G."/>
            <person name="Du Q."/>
            <person name="Sui Z."/>
            <person name="Mao Y."/>
        </authorList>
    </citation>
    <scope>NUCLEOTIDE SEQUENCE</scope>
</reference>